<gene>
    <name evidence="1" type="ORF">EBB54_12450</name>
</gene>
<keyword evidence="2" id="KW-1185">Reference proteome</keyword>
<protein>
    <submittedName>
        <fullName evidence="1">Uncharacterized protein</fullName>
    </submittedName>
</protein>
<comment type="caution">
    <text evidence="1">The sequence shown here is derived from an EMBL/GenBank/DDBJ whole genome shotgun (WGS) entry which is preliminary data.</text>
</comment>
<evidence type="ECO:0000313" key="2">
    <source>
        <dbReference type="Proteomes" id="UP000274920"/>
    </source>
</evidence>
<proteinExistence type="predicted"/>
<sequence>MEKLVWDKVRQFLERLRCEDVDRESIVDTKEFQEAKQILEDKYAIYQQSMVNIQQAEQEKIQDYVEALESYSSEECQQAYLQGMVDCMLTLCGAGILKPKQELETLLKTLIQSSC</sequence>
<reference evidence="1" key="1">
    <citation type="submission" date="2018-10" db="EMBL/GenBank/DDBJ databases">
        <title>Schaedlerella arabinophila gen. nov. sp. nov., isolated from the mouse intestinal tract and comparative analysis with the genome of the closely related altered Schaedler flora strain ASF502.</title>
        <authorList>
            <person name="Miyake S."/>
            <person name="Soh M."/>
            <person name="Seedorf H."/>
        </authorList>
    </citation>
    <scope>NUCLEOTIDE SEQUENCE [LARGE SCALE GENOMIC DNA]</scope>
    <source>
        <strain evidence="1">DSM 106076</strain>
    </source>
</reference>
<dbReference type="AlphaFoldDB" id="A0A3R8L024"/>
<dbReference type="EMBL" id="RHJS01000002">
    <property type="protein sequence ID" value="RRK32091.1"/>
    <property type="molecule type" value="Genomic_DNA"/>
</dbReference>
<name>A0A3R8L024_9FIRM</name>
<dbReference type="RefSeq" id="WP_125127634.1">
    <property type="nucleotide sequence ID" value="NZ_RHJS01000002.1"/>
</dbReference>
<evidence type="ECO:0000313" key="1">
    <source>
        <dbReference type="EMBL" id="RRK32091.1"/>
    </source>
</evidence>
<dbReference type="Proteomes" id="UP000274920">
    <property type="component" value="Unassembled WGS sequence"/>
</dbReference>
<accession>A0A3R8L024</accession>
<organism evidence="1 2">
    <name type="scientific">Schaedlerella arabinosiphila</name>
    <dbReference type="NCBI Taxonomy" id="2044587"/>
    <lineage>
        <taxon>Bacteria</taxon>
        <taxon>Bacillati</taxon>
        <taxon>Bacillota</taxon>
        <taxon>Clostridia</taxon>
        <taxon>Lachnospirales</taxon>
        <taxon>Lachnospiraceae</taxon>
        <taxon>Schaedlerella</taxon>
    </lineage>
</organism>